<sequence length="277" mass="30921">MDLEDDLFIENVENDVSLVCEIIMWVKKEDNEDWWGLSPQITTTLPLLASSPRPPNKYPNSNSTRETRSLVLNLKTPARFSLYPTESLRSRRSHGFSSAAPTPTSSSALPSTKSPKLETMKTDSSSAAKITKKSKTKKIDRVESSLKESNRDLSLFKFKSDTVIALVVFGLLNSLFEGKAVAKLPFKPFRLVMKISHRGLQGEDATDCSLVFLYFLCSISIWTNLQKLLCFSLPRGTSSRFVPHTGPENQLMGSLLRTPLTAYWRGSNVVEKGILPS</sequence>
<dbReference type="InterPro" id="IPR002809">
    <property type="entry name" value="EMC3/TMCO1"/>
</dbReference>
<comment type="subcellular location">
    <subcellularLocation>
        <location evidence="1">Endoplasmic reticulum membrane</location>
        <topology evidence="1">Multi-pass membrane protein</topology>
    </subcellularLocation>
</comment>
<evidence type="ECO:0000256" key="12">
    <source>
        <dbReference type="ARBA" id="ARBA00023136"/>
    </source>
</evidence>
<feature type="region of interest" description="Disordered" evidence="14">
    <location>
        <begin position="91"/>
        <end position="132"/>
    </location>
</feature>
<gene>
    <name evidence="15" type="ORF">DVH24_006033</name>
</gene>
<dbReference type="GO" id="GO:0005262">
    <property type="term" value="F:calcium channel activity"/>
    <property type="evidence" value="ECO:0007669"/>
    <property type="project" value="UniProtKB-KW"/>
</dbReference>
<evidence type="ECO:0000256" key="13">
    <source>
        <dbReference type="ARBA" id="ARBA00023303"/>
    </source>
</evidence>
<dbReference type="InterPro" id="IPR008559">
    <property type="entry name" value="TMCO1"/>
</dbReference>
<keyword evidence="16" id="KW-1185">Reference proteome</keyword>
<evidence type="ECO:0000256" key="2">
    <source>
        <dbReference type="ARBA" id="ARBA00006537"/>
    </source>
</evidence>
<keyword evidence="9" id="KW-1133">Transmembrane helix</keyword>
<dbReference type="PANTHER" id="PTHR20917:SF0">
    <property type="entry name" value="CALCIUM LOAD-ACTIVATED CALCIUM CHANNEL"/>
    <property type="match status" value="1"/>
</dbReference>
<dbReference type="Pfam" id="PF01956">
    <property type="entry name" value="EMC3_TMCO1"/>
    <property type="match status" value="1"/>
</dbReference>
<dbReference type="EMBL" id="RDQH01000337">
    <property type="protein sequence ID" value="RXH83780.1"/>
    <property type="molecule type" value="Genomic_DNA"/>
</dbReference>
<keyword evidence="3" id="KW-0813">Transport</keyword>
<protein>
    <submittedName>
        <fullName evidence="15">Uncharacterized protein</fullName>
    </submittedName>
</protein>
<dbReference type="GO" id="GO:0032469">
    <property type="term" value="P:endoplasmic reticulum calcium ion homeostasis"/>
    <property type="evidence" value="ECO:0007669"/>
    <property type="project" value="InterPro"/>
</dbReference>
<accession>A0A498IKR5</accession>
<organism evidence="15 16">
    <name type="scientific">Malus domestica</name>
    <name type="common">Apple</name>
    <name type="synonym">Pyrus malus</name>
    <dbReference type="NCBI Taxonomy" id="3750"/>
    <lineage>
        <taxon>Eukaryota</taxon>
        <taxon>Viridiplantae</taxon>
        <taxon>Streptophyta</taxon>
        <taxon>Embryophyta</taxon>
        <taxon>Tracheophyta</taxon>
        <taxon>Spermatophyta</taxon>
        <taxon>Magnoliopsida</taxon>
        <taxon>eudicotyledons</taxon>
        <taxon>Gunneridae</taxon>
        <taxon>Pentapetalae</taxon>
        <taxon>rosids</taxon>
        <taxon>fabids</taxon>
        <taxon>Rosales</taxon>
        <taxon>Rosaceae</taxon>
        <taxon>Amygdaloideae</taxon>
        <taxon>Maleae</taxon>
        <taxon>Malus</taxon>
    </lineage>
</organism>
<evidence type="ECO:0000256" key="6">
    <source>
        <dbReference type="ARBA" id="ARBA00022692"/>
    </source>
</evidence>
<keyword evidence="6" id="KW-0812">Transmembrane</keyword>
<dbReference type="Proteomes" id="UP000290289">
    <property type="component" value="Chromosome 11"/>
</dbReference>
<keyword evidence="10" id="KW-0175">Coiled coil</keyword>
<dbReference type="GO" id="GO:0005789">
    <property type="term" value="C:endoplasmic reticulum membrane"/>
    <property type="evidence" value="ECO:0007669"/>
    <property type="project" value="UniProtKB-SubCell"/>
</dbReference>
<evidence type="ECO:0000313" key="16">
    <source>
        <dbReference type="Proteomes" id="UP000290289"/>
    </source>
</evidence>
<keyword evidence="5" id="KW-0107">Calcium channel</keyword>
<name>A0A498IKR5_MALDO</name>
<dbReference type="AlphaFoldDB" id="A0A498IKR5"/>
<keyword evidence="13" id="KW-0407">Ion channel</keyword>
<feature type="region of interest" description="Disordered" evidence="14">
    <location>
        <begin position="45"/>
        <end position="69"/>
    </location>
</feature>
<evidence type="ECO:0000256" key="3">
    <source>
        <dbReference type="ARBA" id="ARBA00022448"/>
    </source>
</evidence>
<comment type="caution">
    <text evidence="15">The sequence shown here is derived from an EMBL/GenBank/DDBJ whole genome shotgun (WGS) entry which is preliminary data.</text>
</comment>
<comment type="similarity">
    <text evidence="2">Belongs to the TMCO1 family.</text>
</comment>
<evidence type="ECO:0000256" key="11">
    <source>
        <dbReference type="ARBA" id="ARBA00023065"/>
    </source>
</evidence>
<dbReference type="STRING" id="3750.A0A498IKR5"/>
<evidence type="ECO:0000313" key="15">
    <source>
        <dbReference type="EMBL" id="RXH83780.1"/>
    </source>
</evidence>
<dbReference type="PANTHER" id="PTHR20917">
    <property type="entry name" value="PNAS-RELATED"/>
    <property type="match status" value="1"/>
</dbReference>
<evidence type="ECO:0000256" key="8">
    <source>
        <dbReference type="ARBA" id="ARBA00022837"/>
    </source>
</evidence>
<keyword evidence="11" id="KW-0406">Ion transport</keyword>
<keyword evidence="7" id="KW-0256">Endoplasmic reticulum</keyword>
<evidence type="ECO:0000256" key="7">
    <source>
        <dbReference type="ARBA" id="ARBA00022824"/>
    </source>
</evidence>
<evidence type="ECO:0000256" key="14">
    <source>
        <dbReference type="SAM" id="MobiDB-lite"/>
    </source>
</evidence>
<evidence type="ECO:0000256" key="4">
    <source>
        <dbReference type="ARBA" id="ARBA00022568"/>
    </source>
</evidence>
<evidence type="ECO:0000256" key="1">
    <source>
        <dbReference type="ARBA" id="ARBA00004477"/>
    </source>
</evidence>
<keyword evidence="8" id="KW-0106">Calcium</keyword>
<evidence type="ECO:0000256" key="10">
    <source>
        <dbReference type="ARBA" id="ARBA00023054"/>
    </source>
</evidence>
<evidence type="ECO:0000256" key="5">
    <source>
        <dbReference type="ARBA" id="ARBA00022673"/>
    </source>
</evidence>
<feature type="compositionally biased region" description="Low complexity" evidence="14">
    <location>
        <begin position="97"/>
        <end position="114"/>
    </location>
</feature>
<reference evidence="15 16" key="1">
    <citation type="submission" date="2018-10" db="EMBL/GenBank/DDBJ databases">
        <title>A high-quality apple genome assembly.</title>
        <authorList>
            <person name="Hu J."/>
        </authorList>
    </citation>
    <scope>NUCLEOTIDE SEQUENCE [LARGE SCALE GENOMIC DNA]</scope>
    <source>
        <strain evidence="16">cv. HFTH1</strain>
        <tissue evidence="15">Young leaf</tissue>
    </source>
</reference>
<keyword evidence="4" id="KW-0109">Calcium transport</keyword>
<evidence type="ECO:0000256" key="9">
    <source>
        <dbReference type="ARBA" id="ARBA00022989"/>
    </source>
</evidence>
<dbReference type="SMART" id="SM01415">
    <property type="entry name" value="DUF106"/>
    <property type="match status" value="1"/>
</dbReference>
<proteinExistence type="inferred from homology"/>
<keyword evidence="12" id="KW-0472">Membrane</keyword>